<proteinExistence type="predicted"/>
<keyword evidence="4 6" id="KW-1133">Transmembrane helix</keyword>
<evidence type="ECO:0000256" key="5">
    <source>
        <dbReference type="ARBA" id="ARBA00023136"/>
    </source>
</evidence>
<feature type="transmembrane region" description="Helical" evidence="6">
    <location>
        <begin position="495"/>
        <end position="513"/>
    </location>
</feature>
<evidence type="ECO:0000259" key="7">
    <source>
        <dbReference type="PROSITE" id="PS50850"/>
    </source>
</evidence>
<feature type="transmembrane region" description="Helical" evidence="6">
    <location>
        <begin position="165"/>
        <end position="186"/>
    </location>
</feature>
<evidence type="ECO:0000313" key="8">
    <source>
        <dbReference type="EMBL" id="MBD7907439.1"/>
    </source>
</evidence>
<evidence type="ECO:0000313" key="9">
    <source>
        <dbReference type="Proteomes" id="UP000659496"/>
    </source>
</evidence>
<dbReference type="Gene3D" id="1.20.1720.10">
    <property type="entry name" value="Multidrug resistance protein D"/>
    <property type="match status" value="1"/>
</dbReference>
<dbReference type="InterPro" id="IPR020846">
    <property type="entry name" value="MFS_dom"/>
</dbReference>
<evidence type="ECO:0000256" key="6">
    <source>
        <dbReference type="SAM" id="Phobius"/>
    </source>
</evidence>
<feature type="transmembrane region" description="Helical" evidence="6">
    <location>
        <begin position="276"/>
        <end position="300"/>
    </location>
</feature>
<dbReference type="EMBL" id="JACSQY010000002">
    <property type="protein sequence ID" value="MBD7907439.1"/>
    <property type="molecule type" value="Genomic_DNA"/>
</dbReference>
<dbReference type="SUPFAM" id="SSF103473">
    <property type="entry name" value="MFS general substrate transporter"/>
    <property type="match status" value="1"/>
</dbReference>
<feature type="transmembrane region" description="Helical" evidence="6">
    <location>
        <begin position="137"/>
        <end position="159"/>
    </location>
</feature>
<feature type="transmembrane region" description="Helical" evidence="6">
    <location>
        <begin position="198"/>
        <end position="217"/>
    </location>
</feature>
<feature type="transmembrane region" description="Helical" evidence="6">
    <location>
        <begin position="312"/>
        <end position="333"/>
    </location>
</feature>
<organism evidence="8 9">
    <name type="scientific">Sporosarcina gallistercoris</name>
    <dbReference type="NCBI Taxonomy" id="2762245"/>
    <lineage>
        <taxon>Bacteria</taxon>
        <taxon>Bacillati</taxon>
        <taxon>Bacillota</taxon>
        <taxon>Bacilli</taxon>
        <taxon>Bacillales</taxon>
        <taxon>Caryophanaceae</taxon>
        <taxon>Sporosarcina</taxon>
    </lineage>
</organism>
<dbReference type="CDD" id="cd17321">
    <property type="entry name" value="MFS_MMR_MDR_like"/>
    <property type="match status" value="1"/>
</dbReference>
<feature type="transmembrane region" description="Helical" evidence="6">
    <location>
        <begin position="229"/>
        <end position="252"/>
    </location>
</feature>
<dbReference type="Gene3D" id="1.20.1250.20">
    <property type="entry name" value="MFS general substrate transporter like domains"/>
    <property type="match status" value="1"/>
</dbReference>
<feature type="transmembrane region" description="Helical" evidence="6">
    <location>
        <begin position="49"/>
        <end position="66"/>
    </location>
</feature>
<keyword evidence="3 6" id="KW-0812">Transmembrane</keyword>
<dbReference type="Proteomes" id="UP000659496">
    <property type="component" value="Unassembled WGS sequence"/>
</dbReference>
<feature type="transmembrane region" description="Helical" evidence="6">
    <location>
        <begin position="366"/>
        <end position="388"/>
    </location>
</feature>
<reference evidence="8 9" key="1">
    <citation type="submission" date="2020-08" db="EMBL/GenBank/DDBJ databases">
        <title>A Genomic Blueprint of the Chicken Gut Microbiome.</title>
        <authorList>
            <person name="Gilroy R."/>
            <person name="Ravi A."/>
            <person name="Getino M."/>
            <person name="Pursley I."/>
            <person name="Horton D.L."/>
            <person name="Alikhan N.-F."/>
            <person name="Baker D."/>
            <person name="Gharbi K."/>
            <person name="Hall N."/>
            <person name="Watson M."/>
            <person name="Adriaenssens E.M."/>
            <person name="Foster-Nyarko E."/>
            <person name="Jarju S."/>
            <person name="Secka A."/>
            <person name="Antonio M."/>
            <person name="Oren A."/>
            <person name="Chaudhuri R."/>
            <person name="La Ragione R.M."/>
            <person name="Hildebrand F."/>
            <person name="Pallen M.J."/>
        </authorList>
    </citation>
    <scope>NUCLEOTIDE SEQUENCE [LARGE SCALE GENOMIC DNA]</scope>
    <source>
        <strain evidence="8 9">Sa3CUA8</strain>
    </source>
</reference>
<dbReference type="InterPro" id="IPR011701">
    <property type="entry name" value="MFS"/>
</dbReference>
<dbReference type="PANTHER" id="PTHR23501:SF190">
    <property type="entry name" value="MAJOR FACILITATOR SUPERFAMILY MFS_1"/>
    <property type="match status" value="1"/>
</dbReference>
<name>A0ABR8PGZ1_9BACL</name>
<keyword evidence="5 6" id="KW-0472">Membrane</keyword>
<feature type="domain" description="Major facilitator superfamily (MFS) profile" evidence="7">
    <location>
        <begin position="12"/>
        <end position="518"/>
    </location>
</feature>
<dbReference type="PROSITE" id="PS50850">
    <property type="entry name" value="MFS"/>
    <property type="match status" value="1"/>
</dbReference>
<keyword evidence="2" id="KW-0813">Transport</keyword>
<evidence type="ECO:0000256" key="3">
    <source>
        <dbReference type="ARBA" id="ARBA00022692"/>
    </source>
</evidence>
<feature type="transmembrane region" description="Helical" evidence="6">
    <location>
        <begin position="342"/>
        <end position="360"/>
    </location>
</feature>
<accession>A0ABR8PGZ1</accession>
<protein>
    <submittedName>
        <fullName evidence="8">MFS transporter</fullName>
    </submittedName>
</protein>
<dbReference type="InterPro" id="IPR036259">
    <property type="entry name" value="MFS_trans_sf"/>
</dbReference>
<gene>
    <name evidence="8" type="ORF">H9659_03705</name>
</gene>
<dbReference type="Pfam" id="PF07690">
    <property type="entry name" value="MFS_1"/>
    <property type="match status" value="1"/>
</dbReference>
<comment type="caution">
    <text evidence="8">The sequence shown here is derived from an EMBL/GenBank/DDBJ whole genome shotgun (WGS) entry which is preliminary data.</text>
</comment>
<evidence type="ECO:0000256" key="4">
    <source>
        <dbReference type="ARBA" id="ARBA00022989"/>
    </source>
</evidence>
<evidence type="ECO:0000256" key="2">
    <source>
        <dbReference type="ARBA" id="ARBA00022448"/>
    </source>
</evidence>
<evidence type="ECO:0000256" key="1">
    <source>
        <dbReference type="ARBA" id="ARBA00004651"/>
    </source>
</evidence>
<dbReference type="PANTHER" id="PTHR23501">
    <property type="entry name" value="MAJOR FACILITATOR SUPERFAMILY"/>
    <property type="match status" value="1"/>
</dbReference>
<dbReference type="RefSeq" id="WP_191688611.1">
    <property type="nucleotide sequence ID" value="NZ_JACSQY010000002.1"/>
</dbReference>
<comment type="subcellular location">
    <subcellularLocation>
        <location evidence="1">Cell membrane</location>
        <topology evidence="1">Multi-pass membrane protein</topology>
    </subcellularLocation>
</comment>
<sequence>MAVEKTSKVNLGFVILLVGVFMAALDNGIISAALTTINTSFDVSATQGSWGITLYTLGLAVMTPIVGKLADRYGRKKLFLIEIVIFTIGSLGVALSPNFTLFLAARLLQSFGGGGIFIIASSHVLSTFTKEKQGSMLGLLGGMNGIASVVGPNIGSFLIDLTGNWHWLFLINVPIGIALVAVGFFSLKETKSYVMSKIDFLGISLLSFSILSVMFAINNIGRGGSFADVFIKWSVLGLLILGVLIFAALIFVEKRNEQGDEIDPILPYSLLRKPTYAMTMVMGLLSGTFIGAIIFIPSFAQQILGVSAAKSGYWMTPLALASGIGAGGGGYFVDKKGPVKTLIFAGIIGIIGFGGLGYFADTKLLFIIFSVIAGAGFGFVLGAPLTVLTSNAAGTQKGSAIGTLSVARQVGLTISPTIFAAFIQNGFSKIGDLVPQKLKEHGIDPSQLPEGSMEELAGSSYGDLQAKIDQIPAPEVREALHEAFQQAAHSAYEPIYLTTAVMALLIIIISIVFSKQFNQDAIESDRLDTQEKHLTASENE</sequence>
<feature type="transmembrane region" description="Helical" evidence="6">
    <location>
        <begin position="107"/>
        <end position="125"/>
    </location>
</feature>
<feature type="transmembrane region" description="Helical" evidence="6">
    <location>
        <begin position="12"/>
        <end position="37"/>
    </location>
</feature>
<keyword evidence="9" id="KW-1185">Reference proteome</keyword>
<feature type="transmembrane region" description="Helical" evidence="6">
    <location>
        <begin position="78"/>
        <end position="95"/>
    </location>
</feature>
<feature type="transmembrane region" description="Helical" evidence="6">
    <location>
        <begin position="400"/>
        <end position="423"/>
    </location>
</feature>